<organism evidence="2 3">
    <name type="scientific">Streptomyces violaceusniger</name>
    <dbReference type="NCBI Taxonomy" id="68280"/>
    <lineage>
        <taxon>Bacteria</taxon>
        <taxon>Bacillati</taxon>
        <taxon>Actinomycetota</taxon>
        <taxon>Actinomycetes</taxon>
        <taxon>Kitasatosporales</taxon>
        <taxon>Streptomycetaceae</taxon>
        <taxon>Streptomyces</taxon>
        <taxon>Streptomyces violaceusniger group</taxon>
    </lineage>
</organism>
<keyword evidence="3" id="KW-1185">Reference proteome</keyword>
<protein>
    <recommendedName>
        <fullName evidence="4">SMP-30/Gluconolactonase/LRE-like region domain-containing protein</fullName>
    </recommendedName>
</protein>
<proteinExistence type="predicted"/>
<gene>
    <name evidence="2" type="ORF">SVIO_095920</name>
</gene>
<evidence type="ECO:0000256" key="1">
    <source>
        <dbReference type="SAM" id="MobiDB-lite"/>
    </source>
</evidence>
<comment type="caution">
    <text evidence="2">The sequence shown here is derived from an EMBL/GenBank/DDBJ whole genome shotgun (WGS) entry which is preliminary data.</text>
</comment>
<dbReference type="InterPro" id="IPR011042">
    <property type="entry name" value="6-blade_b-propeller_TolB-like"/>
</dbReference>
<name>A0A4D4LM55_STRVO</name>
<dbReference type="EMBL" id="BJHW01000002">
    <property type="protein sequence ID" value="GDY58969.1"/>
    <property type="molecule type" value="Genomic_DNA"/>
</dbReference>
<dbReference type="Gene3D" id="2.120.10.30">
    <property type="entry name" value="TolB, C-terminal domain"/>
    <property type="match status" value="1"/>
</dbReference>
<sequence length="414" mass="43628">MPDDRFTGTVLGVVEGCTNPESAEMLDDGETFVFGNCRLDVGFPWFRESQGLVYLQGEAFITRARISPEGEVSVTERTLIGGLTTTLGCDILRTDTEVFPSGTAFTVADGKPVARPDGSGPADVAPQVIGFDPMTGEIRGRIPLWKGSAIGERFEPLEMPNGLAIDSAGNFYVADCPHTNPATDPAAPPPVSPAVYRIPAAALGPLVREEPGAAESVSRVVMPGYVNGCAVSPVDGACWAVSCSPVDPVGGGVYRLPMSAFESGAQPPPRWRDIGEMDGVCVSRRGTVFVTAPLKNEIHAFTADGAHGIVTAAGLPTRMPADLNVVYPRCLDGEPALMVADIMVGTPPGTARSRWWPCPVCDPDTPAGQGTPRARPGRPQLSIRPCTFRAMKPSSRSSAVVTRPSASPRIWSVS</sequence>
<accession>A0A4D4LM55</accession>
<evidence type="ECO:0000313" key="3">
    <source>
        <dbReference type="Proteomes" id="UP000301309"/>
    </source>
</evidence>
<evidence type="ECO:0000313" key="2">
    <source>
        <dbReference type="EMBL" id="GDY58969.1"/>
    </source>
</evidence>
<dbReference type="AlphaFoldDB" id="A0A4D4LM55"/>
<dbReference type="Proteomes" id="UP000301309">
    <property type="component" value="Unassembled WGS sequence"/>
</dbReference>
<dbReference type="OrthoDB" id="5184414at2"/>
<reference evidence="2 3" key="1">
    <citation type="journal article" date="2020" name="Int. J. Syst. Evol. Microbiol.">
        <title>Reclassification of Streptomyces castelarensis and Streptomyces sporoclivatus as later heterotypic synonyms of Streptomyces antimycoticus.</title>
        <authorList>
            <person name="Komaki H."/>
            <person name="Tamura T."/>
        </authorList>
    </citation>
    <scope>NUCLEOTIDE SEQUENCE [LARGE SCALE GENOMIC DNA]</scope>
    <source>
        <strain evidence="2 3">NBRC 13459</strain>
    </source>
</reference>
<feature type="region of interest" description="Disordered" evidence="1">
    <location>
        <begin position="393"/>
        <end position="414"/>
    </location>
</feature>
<dbReference type="SUPFAM" id="SSF63829">
    <property type="entry name" value="Calcium-dependent phosphotriesterase"/>
    <property type="match status" value="1"/>
</dbReference>
<evidence type="ECO:0008006" key="4">
    <source>
        <dbReference type="Google" id="ProtNLM"/>
    </source>
</evidence>